<dbReference type="PANTHER" id="PTHR24221">
    <property type="entry name" value="ATP-BINDING CASSETTE SUB-FAMILY B"/>
    <property type="match status" value="1"/>
</dbReference>
<evidence type="ECO:0000256" key="3">
    <source>
        <dbReference type="ARBA" id="ARBA00022448"/>
    </source>
</evidence>
<dbReference type="InterPro" id="IPR007037">
    <property type="entry name" value="SIP_rossman_dom"/>
</dbReference>
<evidence type="ECO:0000256" key="1">
    <source>
        <dbReference type="ARBA" id="ARBA00001974"/>
    </source>
</evidence>
<gene>
    <name evidence="21" type="ORF">AK829_07600</name>
</gene>
<evidence type="ECO:0000313" key="22">
    <source>
        <dbReference type="Proteomes" id="UP000060016"/>
    </source>
</evidence>
<name>A0A0K1RCW4_9CORY</name>
<keyword evidence="6" id="KW-0285">Flavoprotein</keyword>
<dbReference type="PROSITE" id="PS50929">
    <property type="entry name" value="ABC_TM1F"/>
    <property type="match status" value="1"/>
</dbReference>
<dbReference type="SUPFAM" id="SSF63380">
    <property type="entry name" value="Riboflavin synthase domain-like"/>
    <property type="match status" value="1"/>
</dbReference>
<dbReference type="InterPro" id="IPR017927">
    <property type="entry name" value="FAD-bd_FR_type"/>
</dbReference>
<evidence type="ECO:0000256" key="6">
    <source>
        <dbReference type="ARBA" id="ARBA00022630"/>
    </source>
</evidence>
<feature type="domain" description="ABC transporter" evidence="18">
    <location>
        <begin position="608"/>
        <end position="841"/>
    </location>
</feature>
<evidence type="ECO:0000256" key="16">
    <source>
        <dbReference type="ARBA" id="ARBA00023488"/>
    </source>
</evidence>
<evidence type="ECO:0000259" key="19">
    <source>
        <dbReference type="PROSITE" id="PS50929"/>
    </source>
</evidence>
<dbReference type="GO" id="GO:0140359">
    <property type="term" value="F:ABC-type transporter activity"/>
    <property type="evidence" value="ECO:0007669"/>
    <property type="project" value="InterPro"/>
</dbReference>
<dbReference type="Gene3D" id="1.20.1560.10">
    <property type="entry name" value="ABC transporter type 1, transmembrane domain"/>
    <property type="match status" value="1"/>
</dbReference>
<accession>A0A0K1RCW4</accession>
<comment type="similarity">
    <text evidence="14">Belongs to the ABC transporter superfamily. Siderophore-Fe(3+) uptake transporter (SIUT) (TC 3.A.1.21) family.</text>
</comment>
<feature type="transmembrane region" description="Helical" evidence="17">
    <location>
        <begin position="329"/>
        <end position="353"/>
    </location>
</feature>
<organism evidence="21 22">
    <name type="scientific">Corynebacterium riegelii</name>
    <dbReference type="NCBI Taxonomy" id="156976"/>
    <lineage>
        <taxon>Bacteria</taxon>
        <taxon>Bacillati</taxon>
        <taxon>Actinomycetota</taxon>
        <taxon>Actinomycetes</taxon>
        <taxon>Mycobacteriales</taxon>
        <taxon>Corynebacteriaceae</taxon>
        <taxon>Corynebacterium</taxon>
    </lineage>
</organism>
<feature type="transmembrane region" description="Helical" evidence="17">
    <location>
        <begin position="429"/>
        <end position="448"/>
    </location>
</feature>
<evidence type="ECO:0000256" key="14">
    <source>
        <dbReference type="ARBA" id="ARBA00023455"/>
    </source>
</evidence>
<dbReference type="PANTHER" id="PTHR24221:SF654">
    <property type="entry name" value="ATP-BINDING CASSETTE SUB-FAMILY B MEMBER 6"/>
    <property type="match status" value="1"/>
</dbReference>
<feature type="transmembrane region" description="Helical" evidence="17">
    <location>
        <begin position="404"/>
        <end position="423"/>
    </location>
</feature>
<evidence type="ECO:0000256" key="15">
    <source>
        <dbReference type="ARBA" id="ARBA00023467"/>
    </source>
</evidence>
<proteinExistence type="inferred from homology"/>
<keyword evidence="12 17" id="KW-1133">Transmembrane helix</keyword>
<dbReference type="InterPro" id="IPR013113">
    <property type="entry name" value="SIP_FAD-bd"/>
</dbReference>
<dbReference type="InterPro" id="IPR039421">
    <property type="entry name" value="Type_1_exporter"/>
</dbReference>
<keyword evidence="8" id="KW-0547">Nucleotide-binding</keyword>
<dbReference type="InterPro" id="IPR017871">
    <property type="entry name" value="ABC_transporter-like_CS"/>
</dbReference>
<dbReference type="Pfam" id="PF08021">
    <property type="entry name" value="FAD_binding_9"/>
    <property type="match status" value="1"/>
</dbReference>
<dbReference type="InterPro" id="IPR039261">
    <property type="entry name" value="FNR_nucleotide-bd"/>
</dbReference>
<feature type="domain" description="ABC transmembrane type-1" evidence="19">
    <location>
        <begin position="290"/>
        <end position="572"/>
    </location>
</feature>
<evidence type="ECO:0000256" key="5">
    <source>
        <dbReference type="ARBA" id="ARBA00022519"/>
    </source>
</evidence>
<keyword evidence="4" id="KW-1003">Cell membrane</keyword>
<dbReference type="Pfam" id="PF04954">
    <property type="entry name" value="SIP"/>
    <property type="match status" value="1"/>
</dbReference>
<dbReference type="PROSITE" id="PS00211">
    <property type="entry name" value="ABC_TRANSPORTER_1"/>
    <property type="match status" value="1"/>
</dbReference>
<keyword evidence="13 17" id="KW-0472">Membrane</keyword>
<dbReference type="InterPro" id="IPR011527">
    <property type="entry name" value="ABC1_TM_dom"/>
</dbReference>
<dbReference type="Proteomes" id="UP000060016">
    <property type="component" value="Chromosome"/>
</dbReference>
<dbReference type="RefSeq" id="WP_052205308.1">
    <property type="nucleotide sequence ID" value="NZ_CP012342.1"/>
</dbReference>
<evidence type="ECO:0000256" key="4">
    <source>
        <dbReference type="ARBA" id="ARBA00022475"/>
    </source>
</evidence>
<comment type="cofactor">
    <cofactor evidence="1">
        <name>FAD</name>
        <dbReference type="ChEBI" id="CHEBI:57692"/>
    </cofactor>
</comment>
<dbReference type="STRING" id="156976.AK829_07600"/>
<dbReference type="InterPro" id="IPR003593">
    <property type="entry name" value="AAA+_ATPase"/>
</dbReference>
<keyword evidence="7 17" id="KW-0812">Transmembrane</keyword>
<dbReference type="KEGG" id="crie:AK829_07600"/>
<feature type="domain" description="FAD-binding FR-type" evidence="20">
    <location>
        <begin position="16"/>
        <end position="124"/>
    </location>
</feature>
<keyword evidence="11" id="KW-1278">Translocase</keyword>
<dbReference type="PROSITE" id="PS50893">
    <property type="entry name" value="ABC_TRANSPORTER_2"/>
    <property type="match status" value="1"/>
</dbReference>
<evidence type="ECO:0000256" key="10">
    <source>
        <dbReference type="ARBA" id="ARBA00022840"/>
    </source>
</evidence>
<dbReference type="Gene3D" id="2.40.30.10">
    <property type="entry name" value="Translation factors"/>
    <property type="match status" value="1"/>
</dbReference>
<dbReference type="PROSITE" id="PS51384">
    <property type="entry name" value="FAD_FR"/>
    <property type="match status" value="1"/>
</dbReference>
<keyword evidence="10" id="KW-0067">ATP-binding</keyword>
<dbReference type="InterPro" id="IPR027417">
    <property type="entry name" value="P-loop_NTPase"/>
</dbReference>
<comment type="subcellular location">
    <subcellularLocation>
        <location evidence="2">Cell inner membrane</location>
        <topology evidence="2">Multi-pass membrane protein</topology>
    </subcellularLocation>
</comment>
<evidence type="ECO:0000256" key="13">
    <source>
        <dbReference type="ARBA" id="ARBA00023136"/>
    </source>
</evidence>
<dbReference type="EMBL" id="CP012342">
    <property type="protein sequence ID" value="AKV59041.1"/>
    <property type="molecule type" value="Genomic_DNA"/>
</dbReference>
<dbReference type="SUPFAM" id="SSF90123">
    <property type="entry name" value="ABC transporter transmembrane region"/>
    <property type="match status" value="1"/>
</dbReference>
<reference evidence="21 22" key="1">
    <citation type="submission" date="2015-08" db="EMBL/GenBank/DDBJ databases">
        <authorList>
            <person name="Babu N.S."/>
            <person name="Beckwith C.J."/>
            <person name="Beseler K.G."/>
            <person name="Brison A."/>
            <person name="Carone J.V."/>
            <person name="Caskin T.P."/>
            <person name="Diamond M."/>
            <person name="Durham M.E."/>
            <person name="Foxe J.M."/>
            <person name="Go M."/>
            <person name="Henderson B.A."/>
            <person name="Jones I.B."/>
            <person name="McGettigan J.A."/>
            <person name="Micheletti S.J."/>
            <person name="Nasrallah M.E."/>
            <person name="Ortiz D."/>
            <person name="Piller C.R."/>
            <person name="Privatt S.R."/>
            <person name="Schneider S.L."/>
            <person name="Sharp S."/>
            <person name="Smith T.C."/>
            <person name="Stanton J.D."/>
            <person name="Ullery H.E."/>
            <person name="Wilson R.J."/>
            <person name="Serrano M.G."/>
            <person name="Buck G."/>
            <person name="Lee V."/>
            <person name="Wang Y."/>
            <person name="Carvalho R."/>
            <person name="Voegtly L."/>
            <person name="Shi R."/>
            <person name="Duckworth R."/>
            <person name="Johnson A."/>
            <person name="Loviza R."/>
            <person name="Walstead R."/>
            <person name="Shah Z."/>
            <person name="Kiflezghi M."/>
            <person name="Wade K."/>
            <person name="Ball S.L."/>
            <person name="Bradley K.W."/>
            <person name="Asai D.J."/>
            <person name="Bowman C.A."/>
            <person name="Russell D.A."/>
            <person name="Pope W.H."/>
            <person name="Jacobs-Sera D."/>
            <person name="Hendrix R.W."/>
            <person name="Hatfull G.F."/>
        </authorList>
    </citation>
    <scope>NUCLEOTIDE SEQUENCE [LARGE SCALE GENOMIC DNA]</scope>
    <source>
        <strain evidence="21 22">PUDD_83A45</strain>
    </source>
</reference>
<feature type="transmembrane region" description="Helical" evidence="17">
    <location>
        <begin position="522"/>
        <end position="541"/>
    </location>
</feature>
<dbReference type="GO" id="GO:0005886">
    <property type="term" value="C:plasma membrane"/>
    <property type="evidence" value="ECO:0007669"/>
    <property type="project" value="UniProtKB-SubCell"/>
</dbReference>
<feature type="transmembrane region" description="Helical" evidence="17">
    <location>
        <begin position="289"/>
        <end position="309"/>
    </location>
</feature>
<dbReference type="SUPFAM" id="SSF52540">
    <property type="entry name" value="P-loop containing nucleoside triphosphate hydrolases"/>
    <property type="match status" value="1"/>
</dbReference>
<dbReference type="Gene3D" id="3.40.50.300">
    <property type="entry name" value="P-loop containing nucleotide triphosphate hydrolases"/>
    <property type="match status" value="1"/>
</dbReference>
<keyword evidence="22" id="KW-1185">Reference proteome</keyword>
<feature type="transmembrane region" description="Helical" evidence="17">
    <location>
        <begin position="547"/>
        <end position="570"/>
    </location>
</feature>
<evidence type="ECO:0000256" key="8">
    <source>
        <dbReference type="ARBA" id="ARBA00022741"/>
    </source>
</evidence>
<evidence type="ECO:0000256" key="12">
    <source>
        <dbReference type="ARBA" id="ARBA00022989"/>
    </source>
</evidence>
<dbReference type="GO" id="GO:0016491">
    <property type="term" value="F:oxidoreductase activity"/>
    <property type="evidence" value="ECO:0007669"/>
    <property type="project" value="InterPro"/>
</dbReference>
<dbReference type="InterPro" id="IPR036640">
    <property type="entry name" value="ABC1_TM_sf"/>
</dbReference>
<dbReference type="Gene3D" id="3.40.50.80">
    <property type="entry name" value="Nucleotide-binding domain of ferredoxin-NADP reductase (FNR) module"/>
    <property type="match status" value="1"/>
</dbReference>
<evidence type="ECO:0000256" key="2">
    <source>
        <dbReference type="ARBA" id="ARBA00004429"/>
    </source>
</evidence>
<evidence type="ECO:0000259" key="18">
    <source>
        <dbReference type="PROSITE" id="PS50893"/>
    </source>
</evidence>
<protein>
    <recommendedName>
        <fullName evidence="16">Mycobactin import ATP-binding/permease protein IrtA</fullName>
    </recommendedName>
</protein>
<evidence type="ECO:0000256" key="9">
    <source>
        <dbReference type="ARBA" id="ARBA00022827"/>
    </source>
</evidence>
<evidence type="ECO:0000256" key="7">
    <source>
        <dbReference type="ARBA" id="ARBA00022692"/>
    </source>
</evidence>
<keyword evidence="9" id="KW-0274">FAD</keyword>
<keyword evidence="3" id="KW-0813">Transport</keyword>
<dbReference type="PATRIC" id="fig|156976.3.peg.1518"/>
<dbReference type="CDD" id="cd06193">
    <property type="entry name" value="siderophore_interacting"/>
    <property type="match status" value="1"/>
</dbReference>
<dbReference type="InterPro" id="IPR003439">
    <property type="entry name" value="ABC_transporter-like_ATP-bd"/>
</dbReference>
<dbReference type="FunFam" id="3.40.50.300:FF:000221">
    <property type="entry name" value="Multidrug ABC transporter ATP-binding protein"/>
    <property type="match status" value="1"/>
</dbReference>
<dbReference type="SMART" id="SM00382">
    <property type="entry name" value="AAA"/>
    <property type="match status" value="1"/>
</dbReference>
<dbReference type="InterPro" id="IPR017938">
    <property type="entry name" value="Riboflavin_synthase-like_b-brl"/>
</dbReference>
<evidence type="ECO:0000256" key="17">
    <source>
        <dbReference type="SAM" id="Phobius"/>
    </source>
</evidence>
<comment type="subunit">
    <text evidence="15">Forms a heterodimer with IrtB.</text>
</comment>
<keyword evidence="5" id="KW-0997">Cell inner membrane</keyword>
<dbReference type="Pfam" id="PF00664">
    <property type="entry name" value="ABC_membrane"/>
    <property type="match status" value="1"/>
</dbReference>
<evidence type="ECO:0000259" key="20">
    <source>
        <dbReference type="PROSITE" id="PS51384"/>
    </source>
</evidence>
<dbReference type="GO" id="GO:0016887">
    <property type="term" value="F:ATP hydrolysis activity"/>
    <property type="evidence" value="ECO:0007669"/>
    <property type="project" value="InterPro"/>
</dbReference>
<evidence type="ECO:0000313" key="21">
    <source>
        <dbReference type="EMBL" id="AKV59041.1"/>
    </source>
</evidence>
<dbReference type="GO" id="GO:0005524">
    <property type="term" value="F:ATP binding"/>
    <property type="evidence" value="ECO:0007669"/>
    <property type="project" value="UniProtKB-KW"/>
</dbReference>
<dbReference type="AlphaFoldDB" id="A0A0K1RCW4"/>
<sequence length="848" mass="91707">MAKRGFEGVLTRGFGARDHSATVTAVTYLAPHFVRIHLVSASLLAEVVLAPTAWLRFWFPDPDGSDQEHQRGYTIVEADPDTGEFAIDVVLHEPAGPASSWASQAQPGDTIAVTTLGSTGFVLPEELPDGYLVIGDAASLPAINSILEVLPSELPVELYLEEHTLDDHMLEIRTHPRARVHWVPRVDEASLAAGLAARDWSNWSAWVACESDSLKYVRRRLMNDFGFPKSEIQARAYWCYGRAFGKKRPKDLPEAAAAQVPAAGEAAPISGTWRAEAGRRLLAPLRTTFILAAIVQALATLAQLAPYVLLVELARLLLVGAGTDALIRLGWWAGLVLIAGALLTTGLMTWLHIVDARVSQDLRTRLLMTLGRVPLGFFDTRSAAHIKQLVHDDPLAMHYLITHAVPDAVGAIVAPVAVLGYLFVIDWRVALTLLLPVLAYLIGMYIMMTQSGPRVVQAPQWRQQMASAADAYLQGQAVVRVFGGAAAAPFTRSLRDYLDFLRSWQQPLSGRKTFIDLVTRPATFLFLSCVVGTALITAGMMDPISLLPFLFLGTTFGARLLGVGYGLQALRDGMLAARRIQVMLDQEQLSTLPEVEHAASAPRPAGLVEFDDVSFGYDASTPVLSGVSLRLAPGTITALVGPSGAGKSTLASLLARFYDVTDGAIRIGGHDLRTLEASQLYSRVGFVFQNPQLVRASAHENIALARPDASRHEVEQAARAAHIHERILALPDGYDTILGADIALSGGECQRITIARALLADCPILVLDEATAFSDPESEYLVQQAVSRLTAGRTVLLIAHRLHTITGVDTIVVLDGGQIIEQGRHEELLARGGRYAELWAAAETKATS</sequence>
<evidence type="ECO:0000256" key="11">
    <source>
        <dbReference type="ARBA" id="ARBA00022967"/>
    </source>
</evidence>
<dbReference type="Pfam" id="PF00005">
    <property type="entry name" value="ABC_tran"/>
    <property type="match status" value="1"/>
</dbReference>